<accession>A0A4C1XYM5</accession>
<dbReference type="Proteomes" id="UP000299102">
    <property type="component" value="Unassembled WGS sequence"/>
</dbReference>
<dbReference type="OrthoDB" id="8583783at2759"/>
<organism evidence="1 2">
    <name type="scientific">Eumeta variegata</name>
    <name type="common">Bagworm moth</name>
    <name type="synonym">Eumeta japonica</name>
    <dbReference type="NCBI Taxonomy" id="151549"/>
    <lineage>
        <taxon>Eukaryota</taxon>
        <taxon>Metazoa</taxon>
        <taxon>Ecdysozoa</taxon>
        <taxon>Arthropoda</taxon>
        <taxon>Hexapoda</taxon>
        <taxon>Insecta</taxon>
        <taxon>Pterygota</taxon>
        <taxon>Neoptera</taxon>
        <taxon>Endopterygota</taxon>
        <taxon>Lepidoptera</taxon>
        <taxon>Glossata</taxon>
        <taxon>Ditrysia</taxon>
        <taxon>Tineoidea</taxon>
        <taxon>Psychidae</taxon>
        <taxon>Oiketicinae</taxon>
        <taxon>Eumeta</taxon>
    </lineage>
</organism>
<protein>
    <submittedName>
        <fullName evidence="1">Uncharacterized protein</fullName>
    </submittedName>
</protein>
<reference evidence="1 2" key="1">
    <citation type="journal article" date="2019" name="Commun. Biol.">
        <title>The bagworm genome reveals a unique fibroin gene that provides high tensile strength.</title>
        <authorList>
            <person name="Kono N."/>
            <person name="Nakamura H."/>
            <person name="Ohtoshi R."/>
            <person name="Tomita M."/>
            <person name="Numata K."/>
            <person name="Arakawa K."/>
        </authorList>
    </citation>
    <scope>NUCLEOTIDE SEQUENCE [LARGE SCALE GENOMIC DNA]</scope>
</reference>
<dbReference type="AlphaFoldDB" id="A0A4C1XYM5"/>
<evidence type="ECO:0000313" key="1">
    <source>
        <dbReference type="EMBL" id="GBP69121.1"/>
    </source>
</evidence>
<comment type="caution">
    <text evidence="1">The sequence shown here is derived from an EMBL/GenBank/DDBJ whole genome shotgun (WGS) entry which is preliminary data.</text>
</comment>
<evidence type="ECO:0000313" key="2">
    <source>
        <dbReference type="Proteomes" id="UP000299102"/>
    </source>
</evidence>
<dbReference type="EMBL" id="BGZK01001031">
    <property type="protein sequence ID" value="GBP69121.1"/>
    <property type="molecule type" value="Genomic_DNA"/>
</dbReference>
<gene>
    <name evidence="1" type="ORF">EVAR_47396_1</name>
</gene>
<sequence length="215" mass="24258">MKGRPGRAPQSQGSIQFGDGRIVCERCTATGAALAPRAHPRTLTRTSDDRLMPIKSERESDYAEDEEHYYGYVAEIKPPGPDEHAFAPPSPAQLMDLSAARRLAHGHWPAPLAARPLRLPAHPLHPVPATGLFAQILLRRFRYVRRTLQRSLPYYDYIEFLKVEQRRGRRPRTGGADHGKYLAHDKLSYAFSVWRMEGEWNGQTDRAAPPAARLS</sequence>
<name>A0A4C1XYM5_EUMVA</name>
<proteinExistence type="predicted"/>
<keyword evidence="2" id="KW-1185">Reference proteome</keyword>